<sequence length="105" mass="11791">MAVVGKDNGRSDLRTSPTLRNSSTTSDRSVVAVMRKFLDPSGAASLGVRLKNNARTTIYGNNLKYFTESCQTFMSLSRDIDGIYRLSIIRFYTLLNEFMPAHFSK</sequence>
<feature type="region of interest" description="Disordered" evidence="1">
    <location>
        <begin position="1"/>
        <end position="27"/>
    </location>
</feature>
<dbReference type="Proteomes" id="UP000499080">
    <property type="component" value="Unassembled WGS sequence"/>
</dbReference>
<accession>A0A4Y2IMC5</accession>
<feature type="compositionally biased region" description="Polar residues" evidence="1">
    <location>
        <begin position="14"/>
        <end position="27"/>
    </location>
</feature>
<name>A0A4Y2IMC5_ARAVE</name>
<comment type="caution">
    <text evidence="2">The sequence shown here is derived from an EMBL/GenBank/DDBJ whole genome shotgun (WGS) entry which is preliminary data.</text>
</comment>
<organism evidence="2 3">
    <name type="scientific">Araneus ventricosus</name>
    <name type="common">Orbweaver spider</name>
    <name type="synonym">Epeira ventricosa</name>
    <dbReference type="NCBI Taxonomy" id="182803"/>
    <lineage>
        <taxon>Eukaryota</taxon>
        <taxon>Metazoa</taxon>
        <taxon>Ecdysozoa</taxon>
        <taxon>Arthropoda</taxon>
        <taxon>Chelicerata</taxon>
        <taxon>Arachnida</taxon>
        <taxon>Araneae</taxon>
        <taxon>Araneomorphae</taxon>
        <taxon>Entelegynae</taxon>
        <taxon>Araneoidea</taxon>
        <taxon>Araneidae</taxon>
        <taxon>Araneus</taxon>
    </lineage>
</organism>
<evidence type="ECO:0000313" key="2">
    <source>
        <dbReference type="EMBL" id="GBM78795.1"/>
    </source>
</evidence>
<gene>
    <name evidence="2" type="ORF">AVEN_81964_1</name>
</gene>
<dbReference type="EMBL" id="BGPR01002779">
    <property type="protein sequence ID" value="GBM78795.1"/>
    <property type="molecule type" value="Genomic_DNA"/>
</dbReference>
<evidence type="ECO:0000313" key="3">
    <source>
        <dbReference type="Proteomes" id="UP000499080"/>
    </source>
</evidence>
<dbReference type="AlphaFoldDB" id="A0A4Y2IMC5"/>
<reference evidence="2 3" key="1">
    <citation type="journal article" date="2019" name="Sci. Rep.">
        <title>Orb-weaving spider Araneus ventricosus genome elucidates the spidroin gene catalogue.</title>
        <authorList>
            <person name="Kono N."/>
            <person name="Nakamura H."/>
            <person name="Ohtoshi R."/>
            <person name="Moran D.A.P."/>
            <person name="Shinohara A."/>
            <person name="Yoshida Y."/>
            <person name="Fujiwara M."/>
            <person name="Mori M."/>
            <person name="Tomita M."/>
            <person name="Arakawa K."/>
        </authorList>
    </citation>
    <scope>NUCLEOTIDE SEQUENCE [LARGE SCALE GENOMIC DNA]</scope>
</reference>
<keyword evidence="3" id="KW-1185">Reference proteome</keyword>
<evidence type="ECO:0000256" key="1">
    <source>
        <dbReference type="SAM" id="MobiDB-lite"/>
    </source>
</evidence>
<proteinExistence type="predicted"/>
<protein>
    <submittedName>
        <fullName evidence="2">Uncharacterized protein</fullName>
    </submittedName>
</protein>